<dbReference type="SUPFAM" id="SSF52540">
    <property type="entry name" value="P-loop containing nucleoside triphosphate hydrolases"/>
    <property type="match status" value="1"/>
</dbReference>
<dbReference type="InterPro" id="IPR015760">
    <property type="entry name" value="TIF_IF2"/>
</dbReference>
<dbReference type="PaxDb" id="2903-EOD05196"/>
<dbReference type="SUPFAM" id="SSF52156">
    <property type="entry name" value="Initiation factor IF2/eIF5b, domain 3"/>
    <property type="match status" value="1"/>
</dbReference>
<reference evidence="9" key="1">
    <citation type="journal article" date="2013" name="Nature">
        <title>Pan genome of the phytoplankton Emiliania underpins its global distribution.</title>
        <authorList>
            <person name="Read B.A."/>
            <person name="Kegel J."/>
            <person name="Klute M.J."/>
            <person name="Kuo A."/>
            <person name="Lefebvre S.C."/>
            <person name="Maumus F."/>
            <person name="Mayer C."/>
            <person name="Miller J."/>
            <person name="Monier A."/>
            <person name="Salamov A."/>
            <person name="Young J."/>
            <person name="Aguilar M."/>
            <person name="Claverie J.M."/>
            <person name="Frickenhaus S."/>
            <person name="Gonzalez K."/>
            <person name="Herman E.K."/>
            <person name="Lin Y.C."/>
            <person name="Napier J."/>
            <person name="Ogata H."/>
            <person name="Sarno A.F."/>
            <person name="Shmutz J."/>
            <person name="Schroeder D."/>
            <person name="de Vargas C."/>
            <person name="Verret F."/>
            <person name="von Dassow P."/>
            <person name="Valentin K."/>
            <person name="Van de Peer Y."/>
            <person name="Wheeler G."/>
            <person name="Dacks J.B."/>
            <person name="Delwiche C.F."/>
            <person name="Dyhrman S.T."/>
            <person name="Glockner G."/>
            <person name="John U."/>
            <person name="Richards T."/>
            <person name="Worden A.Z."/>
            <person name="Zhang X."/>
            <person name="Grigoriev I.V."/>
            <person name="Allen A.E."/>
            <person name="Bidle K."/>
            <person name="Borodovsky M."/>
            <person name="Bowler C."/>
            <person name="Brownlee C."/>
            <person name="Cock J.M."/>
            <person name="Elias M."/>
            <person name="Gladyshev V.N."/>
            <person name="Groth M."/>
            <person name="Guda C."/>
            <person name="Hadaegh A."/>
            <person name="Iglesias-Rodriguez M.D."/>
            <person name="Jenkins J."/>
            <person name="Jones B.M."/>
            <person name="Lawson T."/>
            <person name="Leese F."/>
            <person name="Lindquist E."/>
            <person name="Lobanov A."/>
            <person name="Lomsadze A."/>
            <person name="Malik S.B."/>
            <person name="Marsh M.E."/>
            <person name="Mackinder L."/>
            <person name="Mock T."/>
            <person name="Mueller-Roeber B."/>
            <person name="Pagarete A."/>
            <person name="Parker M."/>
            <person name="Probert I."/>
            <person name="Quesneville H."/>
            <person name="Raines C."/>
            <person name="Rensing S.A."/>
            <person name="Riano-Pachon D.M."/>
            <person name="Richier S."/>
            <person name="Rokitta S."/>
            <person name="Shiraiwa Y."/>
            <person name="Soanes D.M."/>
            <person name="van der Giezen M."/>
            <person name="Wahlund T.M."/>
            <person name="Williams B."/>
            <person name="Wilson W."/>
            <person name="Wolfe G."/>
            <person name="Wurch L.L."/>
        </authorList>
    </citation>
    <scope>NUCLEOTIDE SEQUENCE</scope>
</reference>
<evidence type="ECO:0000256" key="2">
    <source>
        <dbReference type="ARBA" id="ARBA00022540"/>
    </source>
</evidence>
<evidence type="ECO:0000256" key="3">
    <source>
        <dbReference type="ARBA" id="ARBA00022741"/>
    </source>
</evidence>
<protein>
    <recommendedName>
        <fullName evidence="7">Tr-type G domain-containing protein</fullName>
    </recommendedName>
</protein>
<evidence type="ECO:0000256" key="4">
    <source>
        <dbReference type="ARBA" id="ARBA00022917"/>
    </source>
</evidence>
<dbReference type="InterPro" id="IPR000795">
    <property type="entry name" value="T_Tr_GTP-bd_dom"/>
</dbReference>
<evidence type="ECO:0000259" key="7">
    <source>
        <dbReference type="PROSITE" id="PS51722"/>
    </source>
</evidence>
<dbReference type="FunFam" id="3.40.50.10050:FF:000001">
    <property type="entry name" value="Translation initiation factor IF-2"/>
    <property type="match status" value="1"/>
</dbReference>
<dbReference type="InterPro" id="IPR036925">
    <property type="entry name" value="TIF_IF2_dom3_sf"/>
</dbReference>
<accession>A0A0D3I1R1</accession>
<dbReference type="GO" id="GO:0005737">
    <property type="term" value="C:cytoplasm"/>
    <property type="evidence" value="ECO:0007669"/>
    <property type="project" value="TreeGrafter"/>
</dbReference>
<name>A0A0D3I1R1_EMIH1</name>
<evidence type="ECO:0000256" key="6">
    <source>
        <dbReference type="SAM" id="MobiDB-lite"/>
    </source>
</evidence>
<keyword evidence="2" id="KW-0396">Initiation factor</keyword>
<dbReference type="GeneID" id="17251243"/>
<dbReference type="CDD" id="cd01887">
    <property type="entry name" value="IF2_eIF5B"/>
    <property type="match status" value="1"/>
</dbReference>
<dbReference type="eggNOG" id="KOG1145">
    <property type="taxonomic scope" value="Eukaryota"/>
</dbReference>
<dbReference type="CDD" id="cd03692">
    <property type="entry name" value="mtIF2_IVc"/>
    <property type="match status" value="1"/>
</dbReference>
<dbReference type="PANTHER" id="PTHR43381">
    <property type="entry name" value="TRANSLATION INITIATION FACTOR IF-2-RELATED"/>
    <property type="match status" value="1"/>
</dbReference>
<dbReference type="GO" id="GO:0003924">
    <property type="term" value="F:GTPase activity"/>
    <property type="evidence" value="ECO:0007669"/>
    <property type="project" value="InterPro"/>
</dbReference>
<dbReference type="PANTHER" id="PTHR43381:SF5">
    <property type="entry name" value="TR-TYPE G DOMAIN-CONTAINING PROTEIN"/>
    <property type="match status" value="1"/>
</dbReference>
<dbReference type="EnsemblProtists" id="EOD05196">
    <property type="protein sequence ID" value="EOD05196"/>
    <property type="gene ID" value="EMIHUDRAFT_466087"/>
</dbReference>
<reference evidence="8" key="2">
    <citation type="submission" date="2024-10" db="UniProtKB">
        <authorList>
            <consortium name="EnsemblProtists"/>
        </authorList>
    </citation>
    <scope>IDENTIFICATION</scope>
</reference>
<dbReference type="InterPro" id="IPR053905">
    <property type="entry name" value="EF-G-like_DII"/>
</dbReference>
<feature type="domain" description="Tr-type G" evidence="7">
    <location>
        <begin position="69"/>
        <end position="239"/>
    </location>
</feature>
<dbReference type="AlphaFoldDB" id="A0A0D3I1R1"/>
<dbReference type="Pfam" id="PF22042">
    <property type="entry name" value="EF-G_D2"/>
    <property type="match status" value="1"/>
</dbReference>
<dbReference type="NCBIfam" id="TIGR00231">
    <property type="entry name" value="small_GTP"/>
    <property type="match status" value="1"/>
</dbReference>
<proteinExistence type="inferred from homology"/>
<dbReference type="InterPro" id="IPR005225">
    <property type="entry name" value="Small_GTP-bd"/>
</dbReference>
<organism evidence="8 9">
    <name type="scientific">Emiliania huxleyi (strain CCMP1516)</name>
    <dbReference type="NCBI Taxonomy" id="280463"/>
    <lineage>
        <taxon>Eukaryota</taxon>
        <taxon>Haptista</taxon>
        <taxon>Haptophyta</taxon>
        <taxon>Prymnesiophyceae</taxon>
        <taxon>Isochrysidales</taxon>
        <taxon>Noelaerhabdaceae</taxon>
        <taxon>Emiliania</taxon>
    </lineage>
</organism>
<comment type="similarity">
    <text evidence="1">Belongs to the TRAFAC class translation factor GTPase superfamily. Classic translation factor GTPase family. IF-2 subfamily.</text>
</comment>
<dbReference type="Pfam" id="PF00009">
    <property type="entry name" value="GTP_EFTU"/>
    <property type="match status" value="1"/>
</dbReference>
<dbReference type="Gene3D" id="2.40.30.10">
    <property type="entry name" value="Translation factors"/>
    <property type="match status" value="2"/>
</dbReference>
<evidence type="ECO:0000313" key="9">
    <source>
        <dbReference type="Proteomes" id="UP000013827"/>
    </source>
</evidence>
<keyword evidence="9" id="KW-1185">Reference proteome</keyword>
<dbReference type="InterPro" id="IPR027417">
    <property type="entry name" value="P-loop_NTPase"/>
</dbReference>
<dbReference type="SUPFAM" id="SSF50447">
    <property type="entry name" value="Translation proteins"/>
    <property type="match status" value="2"/>
</dbReference>
<dbReference type="Gene3D" id="3.40.50.300">
    <property type="entry name" value="P-loop containing nucleotide triphosphate hydrolases"/>
    <property type="match status" value="1"/>
</dbReference>
<dbReference type="InterPro" id="IPR009000">
    <property type="entry name" value="Transl_B-barrel_sf"/>
</dbReference>
<keyword evidence="4" id="KW-0648">Protein biosynthesis</keyword>
<dbReference type="Proteomes" id="UP000013827">
    <property type="component" value="Unassembled WGS sequence"/>
</dbReference>
<keyword evidence="3" id="KW-0547">Nucleotide-binding</keyword>
<dbReference type="Pfam" id="PF11987">
    <property type="entry name" value="IF-2"/>
    <property type="match status" value="1"/>
</dbReference>
<dbReference type="InterPro" id="IPR023115">
    <property type="entry name" value="TIF_IF2_dom3"/>
</dbReference>
<dbReference type="FunFam" id="3.40.50.300:FF:000019">
    <property type="entry name" value="Translation initiation factor IF-2"/>
    <property type="match status" value="1"/>
</dbReference>
<dbReference type="OMA" id="DHPLREY"/>
<dbReference type="GO" id="GO:0005525">
    <property type="term" value="F:GTP binding"/>
    <property type="evidence" value="ECO:0007669"/>
    <property type="project" value="UniProtKB-KW"/>
</dbReference>
<evidence type="ECO:0000256" key="1">
    <source>
        <dbReference type="ARBA" id="ARBA00007733"/>
    </source>
</evidence>
<dbReference type="RefSeq" id="XP_005757625.1">
    <property type="nucleotide sequence ID" value="XM_005757568.1"/>
</dbReference>
<dbReference type="STRING" id="2903.R1D2Z9"/>
<dbReference type="GO" id="GO:0003743">
    <property type="term" value="F:translation initiation factor activity"/>
    <property type="evidence" value="ECO:0007669"/>
    <property type="project" value="UniProtKB-KW"/>
</dbReference>
<dbReference type="HOGENOM" id="CLU_006301_5_2_1"/>
<dbReference type="Gene3D" id="3.40.50.10050">
    <property type="entry name" value="Translation initiation factor IF- 2, domain 3"/>
    <property type="match status" value="1"/>
</dbReference>
<dbReference type="PROSITE" id="PS51722">
    <property type="entry name" value="G_TR_2"/>
    <property type="match status" value="1"/>
</dbReference>
<keyword evidence="5" id="KW-0342">GTP-binding</keyword>
<evidence type="ECO:0000256" key="5">
    <source>
        <dbReference type="ARBA" id="ARBA00023134"/>
    </source>
</evidence>
<dbReference type="KEGG" id="ehx:EMIHUDRAFT_466087"/>
<evidence type="ECO:0000313" key="8">
    <source>
        <dbReference type="EnsemblProtists" id="EOD05196"/>
    </source>
</evidence>
<sequence length="567" mass="59591">MAEVVKVLMKRGVLASATQSLDADTAEAVALAFGADVSRAGDGAEEGEEGEAGSWGVVEEEDPPESLVRRPPVVTVMGHVDHGKTSLLDALRTTDVAAGEAGGITQAIGASRVSVEGGGTLTFIDTPGHAAFAEMRARGANVTDIVILVVAGDDGVKEQTVSSIKAAKAAGVPIVVAVNKMDKPAADASQVKTQLLEHEVVLEEFGGDVLSAEVSAVARTGLDKLLEQVQLQAELLDLKANPDRAAAGVVVEARQQLGQGAVATALVQKGTLRVGDIVVAGAQWGRVRRLQDERNEEARQIAEVRQQLQRDARASKLFASRSTADRDAFLSGPSSELPTKTLDFVVKSDVQGSAEALCSSLESIEVSDDLLRVRTRVLRSGAGAITAEDVMLASVSNAVVLGFNSAAEQCNVEIKEYSIVYDLLDDVRALMCTHIRPPPNKALGSLTGTADVLQTFKIGAVGKVAGCKGVLPDHTDDVPRAKRRTYCKDDKVAAVLDGTVRAGSNIRILRGNAVVYEGKLLALRYIKDEVEQIDAGSECGMAFEGFQTMQADDRVEAYDPSGAAGDD</sequence>
<feature type="region of interest" description="Disordered" evidence="6">
    <location>
        <begin position="40"/>
        <end position="67"/>
    </location>
</feature>